<dbReference type="Proteomes" id="UP000191133">
    <property type="component" value="Unassembled WGS sequence"/>
</dbReference>
<keyword evidence="2" id="KW-0804">Transcription</keyword>
<dbReference type="Pfam" id="PF12833">
    <property type="entry name" value="HTH_18"/>
    <property type="match status" value="1"/>
</dbReference>
<dbReference type="PANTHER" id="PTHR40055:SF1">
    <property type="entry name" value="TRANSCRIPTIONAL REGULATOR YGIV-RELATED"/>
    <property type="match status" value="1"/>
</dbReference>
<dbReference type="InterPro" id="IPR018060">
    <property type="entry name" value="HTH_AraC"/>
</dbReference>
<dbReference type="InterPro" id="IPR029442">
    <property type="entry name" value="GyrI-like"/>
</dbReference>
<feature type="domain" description="HTH araC/xylS-type" evidence="3">
    <location>
        <begin position="14"/>
        <end position="115"/>
    </location>
</feature>
<dbReference type="Gene3D" id="3.20.80.10">
    <property type="entry name" value="Regulatory factor, effector binding domain"/>
    <property type="match status" value="1"/>
</dbReference>
<dbReference type="EMBL" id="FWEU01000006">
    <property type="protein sequence ID" value="SLM26125.1"/>
    <property type="molecule type" value="Genomic_DNA"/>
</dbReference>
<dbReference type="Pfam" id="PF06445">
    <property type="entry name" value="GyrI-like"/>
    <property type="match status" value="1"/>
</dbReference>
<dbReference type="InterPro" id="IPR009057">
    <property type="entry name" value="Homeodomain-like_sf"/>
</dbReference>
<protein>
    <submittedName>
        <fullName evidence="4">Transcriptional regulator, AraC family</fullName>
    </submittedName>
</protein>
<dbReference type="InterPro" id="IPR010499">
    <property type="entry name" value="AraC_E-bd"/>
</dbReference>
<dbReference type="SMART" id="SM00342">
    <property type="entry name" value="HTH_ARAC"/>
    <property type="match status" value="1"/>
</dbReference>
<evidence type="ECO:0000259" key="3">
    <source>
        <dbReference type="PROSITE" id="PS01124"/>
    </source>
</evidence>
<dbReference type="RefSeq" id="WP_080150636.1">
    <property type="nucleotide sequence ID" value="NZ_DAIRPY010000095.1"/>
</dbReference>
<dbReference type="PANTHER" id="PTHR40055">
    <property type="entry name" value="TRANSCRIPTIONAL REGULATOR YGIV-RELATED"/>
    <property type="match status" value="1"/>
</dbReference>
<proteinExistence type="predicted"/>
<dbReference type="GO" id="GO:0043565">
    <property type="term" value="F:sequence-specific DNA binding"/>
    <property type="evidence" value="ECO:0007669"/>
    <property type="project" value="InterPro"/>
</dbReference>
<dbReference type="SUPFAM" id="SSF46689">
    <property type="entry name" value="Homeodomain-like"/>
    <property type="match status" value="1"/>
</dbReference>
<dbReference type="PROSITE" id="PS01124">
    <property type="entry name" value="HTH_ARAC_FAMILY_2"/>
    <property type="match status" value="1"/>
</dbReference>
<organism evidence="4 5">
    <name type="scientific">Stenotrophomonas indicatrix</name>
    <dbReference type="NCBI Taxonomy" id="2045451"/>
    <lineage>
        <taxon>Bacteria</taxon>
        <taxon>Pseudomonadati</taxon>
        <taxon>Pseudomonadota</taxon>
        <taxon>Gammaproteobacteria</taxon>
        <taxon>Lysobacterales</taxon>
        <taxon>Lysobacteraceae</taxon>
        <taxon>Stenotrophomonas</taxon>
    </lineage>
</organism>
<reference evidence="5" key="1">
    <citation type="submission" date="2016-10" db="EMBL/GenBank/DDBJ databases">
        <authorList>
            <person name="Varghese N."/>
        </authorList>
    </citation>
    <scope>NUCLEOTIDE SEQUENCE [LARGE SCALE GENOMIC DNA]</scope>
    <source>
        <strain evidence="5">92MFCol6.1</strain>
    </source>
</reference>
<dbReference type="InterPro" id="IPR011256">
    <property type="entry name" value="Reg_factor_effector_dom_sf"/>
</dbReference>
<keyword evidence="1" id="KW-0805">Transcription regulation</keyword>
<dbReference type="InterPro" id="IPR050908">
    <property type="entry name" value="SmbC-like"/>
</dbReference>
<dbReference type="SUPFAM" id="SSF55136">
    <property type="entry name" value="Probable bacterial effector-binding domain"/>
    <property type="match status" value="1"/>
</dbReference>
<dbReference type="GO" id="GO:0003700">
    <property type="term" value="F:DNA-binding transcription factor activity"/>
    <property type="evidence" value="ECO:0007669"/>
    <property type="project" value="InterPro"/>
</dbReference>
<evidence type="ECO:0000256" key="2">
    <source>
        <dbReference type="ARBA" id="ARBA00023163"/>
    </source>
</evidence>
<evidence type="ECO:0000256" key="1">
    <source>
        <dbReference type="ARBA" id="ARBA00023015"/>
    </source>
</evidence>
<sequence length="295" mass="32270">MKRLAGLRQAQGIERVIDHLQGCLREQQALPDVASLATVAHQSPYHFQRLYRALTGESPGQTLDRLRLLNALQALQQPDASVTDAALAAGYESAQALARRCRQRLDTTPRALRADAALRQQWQQLLAHPPADVDAVTAAPLKVEVRALQPFEVVLLRAKGAFGDLDASFGRLYQWAQAQGLADDLLHLVGIAIDDHRDVPAQAHRFDCGMGFATALPQLSSPLRRQALGVGPHAVVHHVGPYEQLQAVGDALLRDWWPDSGHALAEAPLYFHFLDDPEQVPAHQLRADVCLPLAG</sequence>
<dbReference type="SMART" id="SM00871">
    <property type="entry name" value="AraC_E_bind"/>
    <property type="match status" value="1"/>
</dbReference>
<gene>
    <name evidence="4" type="ORF">SAMN04488690_3884</name>
</gene>
<evidence type="ECO:0000313" key="4">
    <source>
        <dbReference type="EMBL" id="SLM26125.1"/>
    </source>
</evidence>
<evidence type="ECO:0000313" key="5">
    <source>
        <dbReference type="Proteomes" id="UP000191133"/>
    </source>
</evidence>
<name>A0A1W1H3D7_9GAMM</name>
<dbReference type="Gene3D" id="1.10.10.60">
    <property type="entry name" value="Homeodomain-like"/>
    <property type="match status" value="1"/>
</dbReference>
<dbReference type="AlphaFoldDB" id="A0A1W1H3D7"/>
<accession>A0A1W1H3D7</accession>